<name>H5TAD6_9ALTE</name>
<reference evidence="2 3" key="1">
    <citation type="journal article" date="2012" name="J. Bacteriol.">
        <title>Genome sequence of proteorhodopsin-containing sea ice bacterium Glaciecola punicea ACAM 611T.</title>
        <authorList>
            <person name="Qin Q.-L."/>
            <person name="Xie B.-B."/>
            <person name="Shu Y.-L."/>
            <person name="Rong J.-C."/>
            <person name="Zhao D.-L."/>
            <person name="Zhang X.-Y."/>
            <person name="Chen X.-L."/>
            <person name="Zhou B.-C."/>
            <person name="Zhanga Y.-Z."/>
        </authorList>
    </citation>
    <scope>NUCLEOTIDE SEQUENCE [LARGE SCALE GENOMIC DNA]</scope>
    <source>
        <strain evidence="2 3">ACAM 611</strain>
    </source>
</reference>
<dbReference type="OrthoDB" id="9759607at2"/>
<dbReference type="InterPro" id="IPR000160">
    <property type="entry name" value="GGDEF_dom"/>
</dbReference>
<accession>H5TAD6</accession>
<dbReference type="Proteomes" id="UP000053586">
    <property type="component" value="Unassembled WGS sequence"/>
</dbReference>
<dbReference type="InterPro" id="IPR043128">
    <property type="entry name" value="Rev_trsase/Diguanyl_cyclase"/>
</dbReference>
<feature type="domain" description="GGDEF" evidence="1">
    <location>
        <begin position="1"/>
        <end position="41"/>
    </location>
</feature>
<sequence>MPHDLITRWEGEEFLIILPDSGSSDAKLSAERIRSVFLSFN</sequence>
<organism evidence="2 3">
    <name type="scientific">Glaciecola punicea ACAM 611</name>
    <dbReference type="NCBI Taxonomy" id="1121923"/>
    <lineage>
        <taxon>Bacteria</taxon>
        <taxon>Pseudomonadati</taxon>
        <taxon>Pseudomonadota</taxon>
        <taxon>Gammaproteobacteria</taxon>
        <taxon>Alteromonadales</taxon>
        <taxon>Alteromonadaceae</taxon>
        <taxon>Glaciecola</taxon>
    </lineage>
</organism>
<comment type="caution">
    <text evidence="2">The sequence shown here is derived from an EMBL/GenBank/DDBJ whole genome shotgun (WGS) entry which is preliminary data.</text>
</comment>
<dbReference type="Pfam" id="PF00990">
    <property type="entry name" value="GGDEF"/>
    <property type="match status" value="1"/>
</dbReference>
<keyword evidence="3" id="KW-1185">Reference proteome</keyword>
<dbReference type="Gene3D" id="3.30.70.270">
    <property type="match status" value="1"/>
</dbReference>
<protein>
    <recommendedName>
        <fullName evidence="1">GGDEF domain-containing protein</fullName>
    </recommendedName>
</protein>
<dbReference type="AlphaFoldDB" id="H5TAD6"/>
<dbReference type="EMBL" id="BAET01000008">
    <property type="protein sequence ID" value="GAB55263.1"/>
    <property type="molecule type" value="Genomic_DNA"/>
</dbReference>
<reference evidence="2 3" key="2">
    <citation type="journal article" date="2017" name="Antonie Van Leeuwenhoek">
        <title>Rhizobium rhizosphaerae sp. nov., a novel species isolated from rice rhizosphere.</title>
        <authorList>
            <person name="Zhao J.J."/>
            <person name="Zhang J."/>
            <person name="Zhang R.J."/>
            <person name="Zhang C.W."/>
            <person name="Yin H.Q."/>
            <person name="Zhang X.X."/>
        </authorList>
    </citation>
    <scope>NUCLEOTIDE SEQUENCE [LARGE SCALE GENOMIC DNA]</scope>
    <source>
        <strain evidence="2 3">ACAM 611</strain>
    </source>
</reference>
<dbReference type="InterPro" id="IPR029787">
    <property type="entry name" value="Nucleotide_cyclase"/>
</dbReference>
<evidence type="ECO:0000313" key="2">
    <source>
        <dbReference type="EMBL" id="GAB55263.1"/>
    </source>
</evidence>
<proteinExistence type="predicted"/>
<dbReference type="RefSeq" id="WP_006004187.1">
    <property type="nucleotide sequence ID" value="NZ_BAET01000008.1"/>
</dbReference>
<evidence type="ECO:0000313" key="3">
    <source>
        <dbReference type="Proteomes" id="UP000053586"/>
    </source>
</evidence>
<evidence type="ECO:0000259" key="1">
    <source>
        <dbReference type="PROSITE" id="PS50887"/>
    </source>
</evidence>
<gene>
    <name evidence="2" type="ORF">GPUN_1133</name>
</gene>
<dbReference type="PROSITE" id="PS50887">
    <property type="entry name" value="GGDEF"/>
    <property type="match status" value="1"/>
</dbReference>
<dbReference type="SUPFAM" id="SSF55073">
    <property type="entry name" value="Nucleotide cyclase"/>
    <property type="match status" value="1"/>
</dbReference>